<dbReference type="STRING" id="748224.HMPREF9436_01040"/>
<sequence>MNSALKYGQSFGKCDEQDMILCSTLSQRAAHLMQGQQSGAKCSPLRAACVNKGADPAFQ</sequence>
<comment type="caution">
    <text evidence="1">The sequence shown here is derived from an EMBL/GenBank/DDBJ whole genome shotgun (WGS) entry which is preliminary data.</text>
</comment>
<evidence type="ECO:0000313" key="1">
    <source>
        <dbReference type="EMBL" id="EFQ07485.1"/>
    </source>
</evidence>
<proteinExistence type="predicted"/>
<dbReference type="AlphaFoldDB" id="E2ZHA2"/>
<reference evidence="1 2" key="1">
    <citation type="submission" date="2010-08" db="EMBL/GenBank/DDBJ databases">
        <authorList>
            <person name="Weinstock G."/>
            <person name="Sodergren E."/>
            <person name="Clifton S."/>
            <person name="Fulton L."/>
            <person name="Fulton B."/>
            <person name="Courtney L."/>
            <person name="Fronick C."/>
            <person name="Harrison M."/>
            <person name="Strong C."/>
            <person name="Farmer C."/>
            <person name="Delahaunty K."/>
            <person name="Markovic C."/>
            <person name="Hall O."/>
            <person name="Minx P."/>
            <person name="Tomlinson C."/>
            <person name="Mitreva M."/>
            <person name="Hou S."/>
            <person name="Chen J."/>
            <person name="Wollam A."/>
            <person name="Pepin K.H."/>
            <person name="Johnson M."/>
            <person name="Bhonagiri V."/>
            <person name="Zhang X."/>
            <person name="Suruliraj S."/>
            <person name="Warren W."/>
            <person name="Chinwalla A."/>
            <person name="Mardis E.R."/>
            <person name="Wilson R.K."/>
        </authorList>
    </citation>
    <scope>NUCLEOTIDE SEQUENCE [LARGE SCALE GENOMIC DNA]</scope>
    <source>
        <strain evidence="1 2">KLE1255</strain>
    </source>
</reference>
<accession>E2ZHA2</accession>
<evidence type="ECO:0000313" key="2">
    <source>
        <dbReference type="Proteomes" id="UP000006028"/>
    </source>
</evidence>
<protein>
    <submittedName>
        <fullName evidence="1">Uncharacterized protein</fullName>
    </submittedName>
</protein>
<dbReference type="HOGENOM" id="CLU_2953654_0_0_9"/>
<organism evidence="1 2">
    <name type="scientific">Faecalibacterium cf. prausnitzii KLE1255</name>
    <dbReference type="NCBI Taxonomy" id="748224"/>
    <lineage>
        <taxon>Bacteria</taxon>
        <taxon>Bacillati</taxon>
        <taxon>Bacillota</taxon>
        <taxon>Clostridia</taxon>
        <taxon>Eubacteriales</taxon>
        <taxon>Oscillospiraceae</taxon>
        <taxon>Faecalibacterium</taxon>
    </lineage>
</organism>
<dbReference type="EMBL" id="AECU01000084">
    <property type="protein sequence ID" value="EFQ07485.1"/>
    <property type="molecule type" value="Genomic_DNA"/>
</dbReference>
<name>E2ZHA2_9FIRM</name>
<dbReference type="Proteomes" id="UP000006028">
    <property type="component" value="Unassembled WGS sequence"/>
</dbReference>
<gene>
    <name evidence="1" type="ORF">HMPREF9436_01040</name>
</gene>
<dbReference type="BioCyc" id="FCF748224-HMP:GTSS-860-MONOMER"/>